<dbReference type="KEGG" id="prv:G7070_05755"/>
<evidence type="ECO:0000259" key="2">
    <source>
        <dbReference type="Pfam" id="PF03551"/>
    </source>
</evidence>
<feature type="compositionally biased region" description="Gly residues" evidence="1">
    <location>
        <begin position="1"/>
        <end position="12"/>
    </location>
</feature>
<accession>A0A6G7YB07</accession>
<evidence type="ECO:0000256" key="1">
    <source>
        <dbReference type="SAM" id="MobiDB-lite"/>
    </source>
</evidence>
<gene>
    <name evidence="3" type="ORF">G7070_05755</name>
</gene>
<dbReference type="SUPFAM" id="SSF46785">
    <property type="entry name" value="Winged helix' DNA-binding domain"/>
    <property type="match status" value="1"/>
</dbReference>
<dbReference type="Pfam" id="PF03551">
    <property type="entry name" value="PadR"/>
    <property type="match status" value="1"/>
</dbReference>
<dbReference type="Proteomes" id="UP000501058">
    <property type="component" value="Chromosome"/>
</dbReference>
<protein>
    <submittedName>
        <fullName evidence="3">PadR family transcriptional regulator</fullName>
    </submittedName>
</protein>
<dbReference type="Gene3D" id="1.10.10.10">
    <property type="entry name" value="Winged helix-like DNA-binding domain superfamily/Winged helix DNA-binding domain"/>
    <property type="match status" value="1"/>
</dbReference>
<name>A0A6G7YB07_9ACTN</name>
<proteinExistence type="predicted"/>
<feature type="domain" description="Transcription regulator PadR N-terminal" evidence="2">
    <location>
        <begin position="35"/>
        <end position="103"/>
    </location>
</feature>
<dbReference type="PANTHER" id="PTHR43252">
    <property type="entry name" value="TRANSCRIPTIONAL REGULATOR YQJI"/>
    <property type="match status" value="1"/>
</dbReference>
<dbReference type="AlphaFoldDB" id="A0A6G7YB07"/>
<sequence length="181" mass="18934">MDGPRGPGGPRGRGGRRGHGPRGGRAGRGDVRVTILRLLSEEPMHGYQLMQTISERSHGRWTPSAGAVYPTLSALADEGLITLVETDGRKLATLTEAGTAHVEQHRADWADPFADAEASEGPELPALMHELHGAVRHAAQAATGAQRVRIGEILAQARKDVYAALAGGEDDTATPGPGDAS</sequence>
<reference evidence="3 4" key="1">
    <citation type="submission" date="2020-03" db="EMBL/GenBank/DDBJ databases">
        <title>Propioniciclava sp. nov., isolated from Hydrophilus acuminatus.</title>
        <authorList>
            <person name="Hyun D.-W."/>
            <person name="Bae J.-W."/>
        </authorList>
    </citation>
    <scope>NUCLEOTIDE SEQUENCE [LARGE SCALE GENOMIC DNA]</scope>
    <source>
        <strain evidence="3 4">HDW11</strain>
    </source>
</reference>
<organism evidence="3 4">
    <name type="scientific">Propioniciclava coleopterorum</name>
    <dbReference type="NCBI Taxonomy" id="2714937"/>
    <lineage>
        <taxon>Bacteria</taxon>
        <taxon>Bacillati</taxon>
        <taxon>Actinomycetota</taxon>
        <taxon>Actinomycetes</taxon>
        <taxon>Propionibacteriales</taxon>
        <taxon>Propionibacteriaceae</taxon>
        <taxon>Propioniciclava</taxon>
    </lineage>
</organism>
<dbReference type="InterPro" id="IPR036390">
    <property type="entry name" value="WH_DNA-bd_sf"/>
</dbReference>
<dbReference type="InterPro" id="IPR005149">
    <property type="entry name" value="Tscrpt_reg_PadR_N"/>
</dbReference>
<feature type="compositionally biased region" description="Basic residues" evidence="1">
    <location>
        <begin position="13"/>
        <end position="22"/>
    </location>
</feature>
<evidence type="ECO:0000313" key="3">
    <source>
        <dbReference type="EMBL" id="QIK73831.1"/>
    </source>
</evidence>
<feature type="region of interest" description="Disordered" evidence="1">
    <location>
        <begin position="1"/>
        <end position="31"/>
    </location>
</feature>
<dbReference type="InterPro" id="IPR036388">
    <property type="entry name" value="WH-like_DNA-bd_sf"/>
</dbReference>
<keyword evidence="4" id="KW-1185">Reference proteome</keyword>
<dbReference type="EMBL" id="CP049865">
    <property type="protein sequence ID" value="QIK73831.1"/>
    <property type="molecule type" value="Genomic_DNA"/>
</dbReference>
<dbReference type="PANTHER" id="PTHR43252:SF2">
    <property type="entry name" value="TRANSCRIPTION REGULATOR, PADR-LIKE FAMILY"/>
    <property type="match status" value="1"/>
</dbReference>
<evidence type="ECO:0000313" key="4">
    <source>
        <dbReference type="Proteomes" id="UP000501058"/>
    </source>
</evidence>